<dbReference type="Gene3D" id="3.40.50.360">
    <property type="match status" value="1"/>
</dbReference>
<dbReference type="Pfam" id="PF03358">
    <property type="entry name" value="FMN_red"/>
    <property type="match status" value="1"/>
</dbReference>
<reference evidence="2 3" key="1">
    <citation type="submission" date="2020-04" db="EMBL/GenBank/DDBJ databases">
        <title>Rhodospirillaceae bacterium KN72 isolated from deep sea.</title>
        <authorList>
            <person name="Zhang D.-C."/>
        </authorList>
    </citation>
    <scope>NUCLEOTIDE SEQUENCE [LARGE SCALE GENOMIC DNA]</scope>
    <source>
        <strain evidence="2 3">KN72</strain>
    </source>
</reference>
<dbReference type="GO" id="GO:0005829">
    <property type="term" value="C:cytosol"/>
    <property type="evidence" value="ECO:0007669"/>
    <property type="project" value="TreeGrafter"/>
</dbReference>
<dbReference type="EMBL" id="JABBNT010000003">
    <property type="protein sequence ID" value="NMM45380.1"/>
    <property type="molecule type" value="Genomic_DNA"/>
</dbReference>
<dbReference type="PANTHER" id="PTHR30543">
    <property type="entry name" value="CHROMATE REDUCTASE"/>
    <property type="match status" value="1"/>
</dbReference>
<gene>
    <name evidence="2" type="ORF">HH303_12875</name>
</gene>
<proteinExistence type="predicted"/>
<accession>A0A7Y0HF35</accession>
<dbReference type="GO" id="GO:0016491">
    <property type="term" value="F:oxidoreductase activity"/>
    <property type="evidence" value="ECO:0007669"/>
    <property type="project" value="InterPro"/>
</dbReference>
<dbReference type="InterPro" id="IPR029039">
    <property type="entry name" value="Flavoprotein-like_sf"/>
</dbReference>
<dbReference type="AlphaFoldDB" id="A0A7Y0HF35"/>
<dbReference type="InterPro" id="IPR050712">
    <property type="entry name" value="NAD(P)H-dep_reductase"/>
</dbReference>
<comment type="caution">
    <text evidence="2">The sequence shown here is derived from an EMBL/GenBank/DDBJ whole genome shotgun (WGS) entry which is preliminary data.</text>
</comment>
<sequence>MTQPKLLAFAGSTRKGSLNEAMLRVAVAGAQAEGADVTHVTLADYPMPLFNQDLEAEQGEPDGAARLKTLFAAADGLLIACPEYNGSITPLLKNTLDWVSRKDAGGPGGRYYKGKTAGLISASAGRLGGMRGLVHVRQILTNLGAVVIPEQLAVFGADKLFGDDGVPEDEARAEQLRDVGGALARTTAKLIG</sequence>
<dbReference type="Proteomes" id="UP000539372">
    <property type="component" value="Unassembled WGS sequence"/>
</dbReference>
<dbReference type="RefSeq" id="WP_169625723.1">
    <property type="nucleotide sequence ID" value="NZ_JABBNT010000003.1"/>
</dbReference>
<dbReference type="GO" id="GO:0010181">
    <property type="term" value="F:FMN binding"/>
    <property type="evidence" value="ECO:0007669"/>
    <property type="project" value="TreeGrafter"/>
</dbReference>
<keyword evidence="3" id="KW-1185">Reference proteome</keyword>
<name>A0A7Y0HF35_9PROT</name>
<evidence type="ECO:0000313" key="2">
    <source>
        <dbReference type="EMBL" id="NMM45380.1"/>
    </source>
</evidence>
<dbReference type="SUPFAM" id="SSF52218">
    <property type="entry name" value="Flavoproteins"/>
    <property type="match status" value="1"/>
</dbReference>
<evidence type="ECO:0000259" key="1">
    <source>
        <dbReference type="Pfam" id="PF03358"/>
    </source>
</evidence>
<evidence type="ECO:0000313" key="3">
    <source>
        <dbReference type="Proteomes" id="UP000539372"/>
    </source>
</evidence>
<feature type="domain" description="NADPH-dependent FMN reductase-like" evidence="1">
    <location>
        <begin position="4"/>
        <end position="154"/>
    </location>
</feature>
<dbReference type="PANTHER" id="PTHR30543:SF21">
    <property type="entry name" value="NAD(P)H-DEPENDENT FMN REDUCTASE LOT6"/>
    <property type="match status" value="1"/>
</dbReference>
<dbReference type="InterPro" id="IPR005025">
    <property type="entry name" value="FMN_Rdtase-like_dom"/>
</dbReference>
<organism evidence="2 3">
    <name type="scientific">Pacificispira spongiicola</name>
    <dbReference type="NCBI Taxonomy" id="2729598"/>
    <lineage>
        <taxon>Bacteria</taxon>
        <taxon>Pseudomonadati</taxon>
        <taxon>Pseudomonadota</taxon>
        <taxon>Alphaproteobacteria</taxon>
        <taxon>Rhodospirillales</taxon>
        <taxon>Rhodospirillaceae</taxon>
        <taxon>Pacificispira</taxon>
    </lineage>
</organism>
<protein>
    <submittedName>
        <fullName evidence="2">NAD(P)H-dependent oxidoreductase</fullName>
    </submittedName>
</protein>